<dbReference type="AlphaFoldDB" id="A0A3M3UU09"/>
<name>A0A3M3UU09_PSESG</name>
<gene>
    <name evidence="1" type="ORF">ALQ42_101081</name>
</gene>
<evidence type="ECO:0000313" key="1">
    <source>
        <dbReference type="EMBL" id="RMO36708.1"/>
    </source>
</evidence>
<dbReference type="InterPro" id="IPR029278">
    <property type="entry name" value="Imm26"/>
</dbReference>
<dbReference type="Proteomes" id="UP000273536">
    <property type="component" value="Unassembled WGS sequence"/>
</dbReference>
<evidence type="ECO:0000313" key="2">
    <source>
        <dbReference type="Proteomes" id="UP000273536"/>
    </source>
</evidence>
<organism evidence="1 2">
    <name type="scientific">Pseudomonas savastanoi pv. glycinea</name>
    <name type="common">Pseudomonas syringae pv. glycinea</name>
    <dbReference type="NCBI Taxonomy" id="318"/>
    <lineage>
        <taxon>Bacteria</taxon>
        <taxon>Pseudomonadati</taxon>
        <taxon>Pseudomonadota</taxon>
        <taxon>Gammaproteobacteria</taxon>
        <taxon>Pseudomonadales</taxon>
        <taxon>Pseudomonadaceae</taxon>
        <taxon>Pseudomonas</taxon>
    </lineage>
</organism>
<comment type="caution">
    <text evidence="1">The sequence shown here is derived from an EMBL/GenBank/DDBJ whole genome shotgun (WGS) entry which is preliminary data.</text>
</comment>
<dbReference type="Pfam" id="PF15428">
    <property type="entry name" value="Imm26"/>
    <property type="match status" value="1"/>
</dbReference>
<dbReference type="EMBL" id="RBPS01000179">
    <property type="protein sequence ID" value="RMO36708.1"/>
    <property type="molecule type" value="Genomic_DNA"/>
</dbReference>
<sequence>MRVSELKIFKWEENKRKQLRHIKPGDIFCFDLGQIGYGLGRVMTRNSLGHVVEIFKEVLDKPQITCSNFSRVGDPVILDSYSLFDRKTEGDWRIIAHDPNYTAPLEEPIRFIYGVANNRKEVDIFDNEYPSRSSPEELPRYSPKGDMQIKEIFIPMLAKCSE</sequence>
<accession>A0A3M3UU09</accession>
<protein>
    <submittedName>
        <fullName evidence="1">Uncharacterized protein</fullName>
    </submittedName>
</protein>
<proteinExistence type="predicted"/>
<reference evidence="1 2" key="1">
    <citation type="submission" date="2018-08" db="EMBL/GenBank/DDBJ databases">
        <title>Recombination of ecologically and evolutionarily significant loci maintains genetic cohesion in the Pseudomonas syringae species complex.</title>
        <authorList>
            <person name="Dillon M."/>
            <person name="Thakur S."/>
            <person name="Almeida R.N.D."/>
            <person name="Weir B.S."/>
            <person name="Guttman D.S."/>
        </authorList>
    </citation>
    <scope>NUCLEOTIDE SEQUENCE [LARGE SCALE GENOMIC DNA]</scope>
    <source>
        <strain evidence="1 2">ICMP 6372</strain>
    </source>
</reference>